<dbReference type="Pfam" id="PF05116">
    <property type="entry name" value="S6PP"/>
    <property type="match status" value="1"/>
</dbReference>
<reference evidence="2 3" key="1">
    <citation type="submission" date="2014-08" db="EMBL/GenBank/DDBJ databases">
        <authorList>
            <person name="den Bakker H.C."/>
        </authorList>
    </citation>
    <scope>NUCLEOTIDE SEQUENCE [LARGE SCALE GENOMIC DNA]</scope>
    <source>
        <strain evidence="2 3">DSM 18334</strain>
    </source>
</reference>
<dbReference type="InterPro" id="IPR006380">
    <property type="entry name" value="SPP-like_dom"/>
</dbReference>
<reference evidence="2 3" key="2">
    <citation type="submission" date="2014-10" db="EMBL/GenBank/DDBJ databases">
        <title>Comparative genomics of the Paenibacillus odorifer group.</title>
        <authorList>
            <person name="Tsai Y.-C."/>
            <person name="Martin N."/>
            <person name="Korlach J."/>
            <person name="Wiedmann M."/>
        </authorList>
    </citation>
    <scope>NUCLEOTIDE SEQUENCE [LARGE SCALE GENOMIC DNA]</scope>
    <source>
        <strain evidence="2 3">DSM 18334</strain>
    </source>
</reference>
<dbReference type="InterPro" id="IPR023214">
    <property type="entry name" value="HAD_sf"/>
</dbReference>
<organism evidence="2 3">
    <name type="scientific">Paenibacillus wynnii</name>
    <dbReference type="NCBI Taxonomy" id="268407"/>
    <lineage>
        <taxon>Bacteria</taxon>
        <taxon>Bacillati</taxon>
        <taxon>Bacillota</taxon>
        <taxon>Bacilli</taxon>
        <taxon>Bacillales</taxon>
        <taxon>Paenibacillaceae</taxon>
        <taxon>Paenibacillus</taxon>
    </lineage>
</organism>
<comment type="caution">
    <text evidence="2">The sequence shown here is derived from an EMBL/GenBank/DDBJ whole genome shotgun (WGS) entry which is preliminary data.</text>
</comment>
<dbReference type="SUPFAM" id="SSF56784">
    <property type="entry name" value="HAD-like"/>
    <property type="match status" value="1"/>
</dbReference>
<dbReference type="GO" id="GO:0016787">
    <property type="term" value="F:hydrolase activity"/>
    <property type="evidence" value="ECO:0007669"/>
    <property type="project" value="UniProtKB-KW"/>
</dbReference>
<dbReference type="InterPro" id="IPR024197">
    <property type="entry name" value="TPP-like"/>
</dbReference>
<dbReference type="EMBL" id="JQCR01000002">
    <property type="protein sequence ID" value="KGE19697.1"/>
    <property type="molecule type" value="Genomic_DNA"/>
</dbReference>
<keyword evidence="2" id="KW-0378">Hydrolase</keyword>
<dbReference type="RefSeq" id="WP_036650923.1">
    <property type="nucleotide sequence ID" value="NZ_JQCR01000002.1"/>
</dbReference>
<evidence type="ECO:0000259" key="1">
    <source>
        <dbReference type="Pfam" id="PF05116"/>
    </source>
</evidence>
<proteinExistence type="predicted"/>
<dbReference type="InterPro" id="IPR036412">
    <property type="entry name" value="HAD-like_sf"/>
</dbReference>
<dbReference type="Gene3D" id="3.40.50.1000">
    <property type="entry name" value="HAD superfamily/HAD-like"/>
    <property type="match status" value="1"/>
</dbReference>
<gene>
    <name evidence="2" type="ORF">PWYN_10355</name>
</gene>
<dbReference type="PIRSF" id="PIRSF030802">
    <property type="entry name" value="UCP030802"/>
    <property type="match status" value="1"/>
</dbReference>
<sequence length="277" mass="30673">MIYASDLDRTLIYSRNAIGVPEDSPGLVPAEIINGITVSYISERALSQLISLAGNIVFMPVTTRTVEQYKRINLFQETVIPDYAVTSNGGNILIDGKVDMEWRTSVGKRLELHSAPAEEIRTIVRSALRDEWILTERYCDGLFFTFVVQRDLLPLNVVSQLADKLNDLGWKASLQGRKLYAVPEAVNKSAAIEHVRRTVQNEPMVASGDSLLDKCLLDAADYAIAPCHGEIFAEHQEGFRVGVYSFTTCSGVFASDEILQYVRTIYNNLGVLGVGLP</sequence>
<dbReference type="eggNOG" id="COG0561">
    <property type="taxonomic scope" value="Bacteria"/>
</dbReference>
<feature type="domain" description="Sucrose phosphatase-like" evidence="1">
    <location>
        <begin position="46"/>
        <end position="223"/>
    </location>
</feature>
<dbReference type="OrthoDB" id="1666512at2"/>
<evidence type="ECO:0000313" key="2">
    <source>
        <dbReference type="EMBL" id="KGE19697.1"/>
    </source>
</evidence>
<keyword evidence="3" id="KW-1185">Reference proteome</keyword>
<evidence type="ECO:0000313" key="3">
    <source>
        <dbReference type="Proteomes" id="UP000029734"/>
    </source>
</evidence>
<dbReference type="Proteomes" id="UP000029734">
    <property type="component" value="Unassembled WGS sequence"/>
</dbReference>
<dbReference type="AlphaFoldDB" id="A0A098MDQ7"/>
<accession>A0A098MDQ7</accession>
<name>A0A098MDQ7_9BACL</name>
<dbReference type="STRING" id="268407.PWYN_10355"/>
<protein>
    <submittedName>
        <fullName evidence="2">Hydrolase</fullName>
    </submittedName>
</protein>